<name>A0A928BTY0_XYLRU</name>
<sequence length="425" mass="49780">MNRIIIFFISLLLFTACDKNEDPSPAPEPTQAERTVLIYMSGENNLTQDYQYPGESFLADDLEEIIEGSYKVNSKQHLICFVDSVGTNNKPYIIEVSNGKTKEVYRYESDFYASDPTKFREVLQYTIDKYPAKEYGLVLWGHASGWIVHNDTVPSVLKTREATRGYGKDEGWDTNGSSKWMNITQMAQALETIPKLKFIFADCCNFMCVEVGYELRNCAEYLIGSPAEIPGEGAPYHLMIEKLFSTSPTFYKDICNCYYDYFLDAYTQPDYSDWNLEGYSVPLSVFRLDQMDNLADATKQLMQKFMPKYPEQLDLTNLPYYLYNDRRVIYDVKTVFKKYAPESDYNKWLDVFNTAVPYQAVSQRWMSIFDTIRNDFYTFPQDTESWGTVSMFFPQTYYNSCYFDYNKRIRKLQWYNAVDWASYGW</sequence>
<gene>
    <name evidence="1" type="ORF">E7102_05345</name>
</gene>
<organism evidence="1 2">
    <name type="scientific">Xylanibacter ruminicola</name>
    <name type="common">Prevotella ruminicola</name>
    <dbReference type="NCBI Taxonomy" id="839"/>
    <lineage>
        <taxon>Bacteria</taxon>
        <taxon>Pseudomonadati</taxon>
        <taxon>Bacteroidota</taxon>
        <taxon>Bacteroidia</taxon>
        <taxon>Bacteroidales</taxon>
        <taxon>Prevotellaceae</taxon>
        <taxon>Xylanibacter</taxon>
    </lineage>
</organism>
<dbReference type="Pfam" id="PF03415">
    <property type="entry name" value="Peptidase_C11"/>
    <property type="match status" value="1"/>
</dbReference>
<evidence type="ECO:0000313" key="2">
    <source>
        <dbReference type="Proteomes" id="UP000763088"/>
    </source>
</evidence>
<dbReference type="PROSITE" id="PS51257">
    <property type="entry name" value="PROKAR_LIPOPROTEIN"/>
    <property type="match status" value="1"/>
</dbReference>
<proteinExistence type="predicted"/>
<dbReference type="Gene3D" id="3.40.50.11970">
    <property type="match status" value="1"/>
</dbReference>
<accession>A0A928BTY0</accession>
<dbReference type="PANTHER" id="PTHR37835:SF1">
    <property type="entry name" value="ALPHA-CLOSTRIPAIN"/>
    <property type="match status" value="1"/>
</dbReference>
<reference evidence="1" key="1">
    <citation type="submission" date="2019-04" db="EMBL/GenBank/DDBJ databases">
        <title>Evolution of Biomass-Degrading Anaerobic Consortia Revealed by Metagenomics.</title>
        <authorList>
            <person name="Peng X."/>
        </authorList>
    </citation>
    <scope>NUCLEOTIDE SEQUENCE</scope>
    <source>
        <strain evidence="1">SIG141</strain>
    </source>
</reference>
<dbReference type="InterPro" id="IPR005077">
    <property type="entry name" value="Peptidase_C11"/>
</dbReference>
<evidence type="ECO:0000313" key="1">
    <source>
        <dbReference type="EMBL" id="MBE6265885.1"/>
    </source>
</evidence>
<dbReference type="PANTHER" id="PTHR37835">
    <property type="entry name" value="ALPHA-CLOSTRIPAIN"/>
    <property type="match status" value="1"/>
</dbReference>
<dbReference type="AlphaFoldDB" id="A0A928BTY0"/>
<comment type="caution">
    <text evidence="1">The sequence shown here is derived from an EMBL/GenBank/DDBJ whole genome shotgun (WGS) entry which is preliminary data.</text>
</comment>
<dbReference type="EMBL" id="SUYD01000005">
    <property type="protein sequence ID" value="MBE6265885.1"/>
    <property type="molecule type" value="Genomic_DNA"/>
</dbReference>
<protein>
    <recommendedName>
        <fullName evidence="3">Clostripain family protein</fullName>
    </recommendedName>
</protein>
<evidence type="ECO:0008006" key="3">
    <source>
        <dbReference type="Google" id="ProtNLM"/>
    </source>
</evidence>
<dbReference type="Proteomes" id="UP000763088">
    <property type="component" value="Unassembled WGS sequence"/>
</dbReference>